<feature type="domain" description="UEV" evidence="11">
    <location>
        <begin position="10"/>
        <end position="154"/>
    </location>
</feature>
<dbReference type="EMBL" id="JAKMXF010000110">
    <property type="protein sequence ID" value="KAI6658119.1"/>
    <property type="molecule type" value="Genomic_DNA"/>
</dbReference>
<evidence type="ECO:0000256" key="7">
    <source>
        <dbReference type="PROSITE-ProRule" id="PRU00644"/>
    </source>
</evidence>
<dbReference type="InterPro" id="IPR008883">
    <property type="entry name" value="UEV_N"/>
</dbReference>
<name>A0AAV7KBW6_9METZ</name>
<dbReference type="GO" id="GO:0043130">
    <property type="term" value="F:ubiquitin binding"/>
    <property type="evidence" value="ECO:0007669"/>
    <property type="project" value="TreeGrafter"/>
</dbReference>
<dbReference type="InterPro" id="IPR017916">
    <property type="entry name" value="SB_dom"/>
</dbReference>
<evidence type="ECO:0000259" key="11">
    <source>
        <dbReference type="PROSITE" id="PS51322"/>
    </source>
</evidence>
<evidence type="ECO:0000256" key="8">
    <source>
        <dbReference type="SAM" id="Coils"/>
    </source>
</evidence>
<evidence type="ECO:0000256" key="9">
    <source>
        <dbReference type="SAM" id="MobiDB-lite"/>
    </source>
</evidence>
<dbReference type="Gene3D" id="3.10.110.10">
    <property type="entry name" value="Ubiquitin Conjugating Enzyme"/>
    <property type="match status" value="1"/>
</dbReference>
<evidence type="ECO:0000313" key="12">
    <source>
        <dbReference type="EMBL" id="KAI6658119.1"/>
    </source>
</evidence>
<proteinExistence type="inferred from homology"/>
<dbReference type="AlphaFoldDB" id="A0AAV7KBW6"/>
<dbReference type="PANTHER" id="PTHR23306">
    <property type="entry name" value="TUMOR SUSCEPTIBILITY GENE 101 PROTEIN-RELATED"/>
    <property type="match status" value="1"/>
</dbReference>
<dbReference type="Pfam" id="PF09454">
    <property type="entry name" value="Vps23_core"/>
    <property type="match status" value="1"/>
</dbReference>
<dbReference type="InterPro" id="IPR037202">
    <property type="entry name" value="ESCRT_assembly_dom"/>
</dbReference>
<keyword evidence="13" id="KW-1185">Reference proteome</keyword>
<dbReference type="PROSITE" id="PS51312">
    <property type="entry name" value="SB"/>
    <property type="match status" value="1"/>
</dbReference>
<feature type="region of interest" description="Disordered" evidence="9">
    <location>
        <begin position="161"/>
        <end position="260"/>
    </location>
</feature>
<dbReference type="PANTHER" id="PTHR23306:SF3">
    <property type="entry name" value="TUMOR SUPPRESSOR PROTEIN 101"/>
    <property type="match status" value="1"/>
</dbReference>
<feature type="domain" description="SB" evidence="10">
    <location>
        <begin position="361"/>
        <end position="426"/>
    </location>
</feature>
<feature type="compositionally biased region" description="Pro residues" evidence="9">
    <location>
        <begin position="182"/>
        <end position="200"/>
    </location>
</feature>
<keyword evidence="4" id="KW-0967">Endosome</keyword>
<protein>
    <submittedName>
        <fullName evidence="12">Uncharacterized protein</fullName>
    </submittedName>
</protein>
<evidence type="ECO:0000313" key="13">
    <source>
        <dbReference type="Proteomes" id="UP001165289"/>
    </source>
</evidence>
<comment type="similarity">
    <text evidence="2">Belongs to the ubiquitin-conjugating enzyme family. UEV subfamily.</text>
</comment>
<feature type="compositionally biased region" description="Low complexity" evidence="9">
    <location>
        <begin position="248"/>
        <end position="257"/>
    </location>
</feature>
<comment type="caution">
    <text evidence="12">The sequence shown here is derived from an EMBL/GenBank/DDBJ whole genome shotgun (WGS) entry which is preliminary data.</text>
</comment>
<keyword evidence="5 7" id="KW-0653">Protein transport</keyword>
<dbReference type="PROSITE" id="PS51322">
    <property type="entry name" value="UEV"/>
    <property type="match status" value="1"/>
</dbReference>
<dbReference type="InterPro" id="IPR016135">
    <property type="entry name" value="UBQ-conjugating_enzyme/RWD"/>
</dbReference>
<feature type="compositionally biased region" description="Low complexity" evidence="9">
    <location>
        <begin position="167"/>
        <end position="181"/>
    </location>
</feature>
<feature type="coiled-coil region" evidence="8">
    <location>
        <begin position="278"/>
        <end position="347"/>
    </location>
</feature>
<feature type="compositionally biased region" description="Pro residues" evidence="9">
    <location>
        <begin position="236"/>
        <end position="247"/>
    </location>
</feature>
<evidence type="ECO:0000259" key="10">
    <source>
        <dbReference type="PROSITE" id="PS51312"/>
    </source>
</evidence>
<evidence type="ECO:0000256" key="1">
    <source>
        <dbReference type="ARBA" id="ARBA00004177"/>
    </source>
</evidence>
<reference evidence="12 13" key="1">
    <citation type="journal article" date="2023" name="BMC Biol.">
        <title>The compact genome of the sponge Oopsacas minuta (Hexactinellida) is lacking key metazoan core genes.</title>
        <authorList>
            <person name="Santini S."/>
            <person name="Schenkelaars Q."/>
            <person name="Jourda C."/>
            <person name="Duchesne M."/>
            <person name="Belahbib H."/>
            <person name="Rocher C."/>
            <person name="Selva M."/>
            <person name="Riesgo A."/>
            <person name="Vervoort M."/>
            <person name="Leys S.P."/>
            <person name="Kodjabachian L."/>
            <person name="Le Bivic A."/>
            <person name="Borchiellini C."/>
            <person name="Claverie J.M."/>
            <person name="Renard E."/>
        </authorList>
    </citation>
    <scope>NUCLEOTIDE SEQUENCE [LARGE SCALE GENOMIC DNA]</scope>
    <source>
        <strain evidence="12">SPO-2</strain>
    </source>
</reference>
<dbReference type="InterPro" id="IPR052070">
    <property type="entry name" value="ESCRT-I_UEV_domain"/>
</dbReference>
<dbReference type="SUPFAM" id="SSF140111">
    <property type="entry name" value="Endosomal sorting complex assembly domain"/>
    <property type="match status" value="1"/>
</dbReference>
<evidence type="ECO:0000256" key="6">
    <source>
        <dbReference type="ARBA" id="ARBA00023054"/>
    </source>
</evidence>
<organism evidence="12 13">
    <name type="scientific">Oopsacas minuta</name>
    <dbReference type="NCBI Taxonomy" id="111878"/>
    <lineage>
        <taxon>Eukaryota</taxon>
        <taxon>Metazoa</taxon>
        <taxon>Porifera</taxon>
        <taxon>Hexactinellida</taxon>
        <taxon>Hexasterophora</taxon>
        <taxon>Lyssacinosida</taxon>
        <taxon>Leucopsacidae</taxon>
        <taxon>Oopsacas</taxon>
    </lineage>
</organism>
<evidence type="ECO:0000256" key="5">
    <source>
        <dbReference type="ARBA" id="ARBA00022927"/>
    </source>
</evidence>
<evidence type="ECO:0000256" key="3">
    <source>
        <dbReference type="ARBA" id="ARBA00022448"/>
    </source>
</evidence>
<dbReference type="Pfam" id="PF05743">
    <property type="entry name" value="UEV"/>
    <property type="match status" value="1"/>
</dbReference>
<sequence length="426" mass="47427">MAAGNSDKIRRINEILKEHTKDYLFPADVKVLSTRLFTVYGDIKPNIKQFAHAGTHMTERMVCLEGTIPVNYKGARYNIPITIWLPKQFPKVPPIPRVTPTAAMSIKPSKYVDNGGTVFLPYLHEWSRGSSDLCDLVQTMSVVFSEEPPVFSKPAQTQPHMVMPATQPGYFQPQQYQSGPPGSYPYPPAPGPASRPPHYPPNQGMPVPYGAMPQPGYPPAPATHPPYPSSAVVGPPTYPPAPAPAPTPASGGYPPYGGRDDERVRRDSLISAVHQKVRQQMEMLKQSSETELNELRATHQKLRSGNEELKAVMGRIQQQQTEMDSNISLLQKKNGEIEQAVVSLKAQRECFSVDQAIVTTAPLYEQILSLYSRQCAIEDSLYYLGEGLRKKVVTLEEFLLNVRELSTEQYRVRALLQKACRKAGLF</sequence>
<dbReference type="SUPFAM" id="SSF54495">
    <property type="entry name" value="UBC-like"/>
    <property type="match status" value="1"/>
</dbReference>
<dbReference type="Proteomes" id="UP001165289">
    <property type="component" value="Unassembled WGS sequence"/>
</dbReference>
<keyword evidence="3 7" id="KW-0813">Transport</keyword>
<dbReference type="GO" id="GO:0015031">
    <property type="term" value="P:protein transport"/>
    <property type="evidence" value="ECO:0007669"/>
    <property type="project" value="UniProtKB-UniRule"/>
</dbReference>
<keyword evidence="6 8" id="KW-0175">Coiled coil</keyword>
<comment type="subcellular location">
    <subcellularLocation>
        <location evidence="1">Endosome</location>
    </subcellularLocation>
</comment>
<dbReference type="Gene3D" id="6.10.250.370">
    <property type="match status" value="1"/>
</dbReference>
<evidence type="ECO:0000256" key="2">
    <source>
        <dbReference type="ARBA" id="ARBA00009594"/>
    </source>
</evidence>
<dbReference type="CDD" id="cd11685">
    <property type="entry name" value="UEV_TSG101-like"/>
    <property type="match status" value="1"/>
</dbReference>
<feature type="compositionally biased region" description="Pro residues" evidence="9">
    <location>
        <begin position="215"/>
        <end position="228"/>
    </location>
</feature>
<dbReference type="Gene3D" id="6.10.140.820">
    <property type="match status" value="1"/>
</dbReference>
<evidence type="ECO:0000256" key="4">
    <source>
        <dbReference type="ARBA" id="ARBA00022753"/>
    </source>
</evidence>
<dbReference type="GO" id="GO:0008333">
    <property type="term" value="P:endosome to lysosome transport"/>
    <property type="evidence" value="ECO:0007669"/>
    <property type="project" value="TreeGrafter"/>
</dbReference>
<gene>
    <name evidence="12" type="ORF">LOD99_15832</name>
</gene>
<accession>A0AAV7KBW6</accession>
<dbReference type="GO" id="GO:0000813">
    <property type="term" value="C:ESCRT I complex"/>
    <property type="evidence" value="ECO:0007669"/>
    <property type="project" value="TreeGrafter"/>
</dbReference>